<dbReference type="Proteomes" id="UP000694559">
    <property type="component" value="Unplaced"/>
</dbReference>
<dbReference type="Gene3D" id="3.90.1150.10">
    <property type="entry name" value="Aspartate Aminotransferase, domain 1"/>
    <property type="match status" value="1"/>
</dbReference>
<keyword evidence="4" id="KW-1185">Reference proteome</keyword>
<organism evidence="3 4">
    <name type="scientific">Naja naja</name>
    <name type="common">Indian cobra</name>
    <dbReference type="NCBI Taxonomy" id="35670"/>
    <lineage>
        <taxon>Eukaryota</taxon>
        <taxon>Metazoa</taxon>
        <taxon>Chordata</taxon>
        <taxon>Craniata</taxon>
        <taxon>Vertebrata</taxon>
        <taxon>Euteleostomi</taxon>
        <taxon>Lepidosauria</taxon>
        <taxon>Squamata</taxon>
        <taxon>Bifurcata</taxon>
        <taxon>Unidentata</taxon>
        <taxon>Episquamata</taxon>
        <taxon>Toxicofera</taxon>
        <taxon>Serpentes</taxon>
        <taxon>Colubroidea</taxon>
        <taxon>Elapidae</taxon>
        <taxon>Elapinae</taxon>
        <taxon>Naja</taxon>
    </lineage>
</organism>
<dbReference type="AlphaFoldDB" id="A0A8C6XJJ2"/>
<dbReference type="Gene3D" id="3.40.640.10">
    <property type="entry name" value="Type I PLP-dependent aspartate aminotransferase-like (Major domain)"/>
    <property type="match status" value="1"/>
</dbReference>
<dbReference type="GeneTree" id="ENSGT00940000164760"/>
<dbReference type="PANTHER" id="PTHR43795:SF17">
    <property type="entry name" value="1-AMINOCYCLOPROPANE-1-CARBOXYLATE SYNTHASE-LIKE PROTEIN 1"/>
    <property type="match status" value="1"/>
</dbReference>
<evidence type="ECO:0000256" key="1">
    <source>
        <dbReference type="ARBA" id="ARBA00022898"/>
    </source>
</evidence>
<dbReference type="OrthoDB" id="691673at2759"/>
<feature type="domain" description="Aminotransferase class I/classII large" evidence="2">
    <location>
        <begin position="107"/>
        <end position="257"/>
    </location>
</feature>
<sequence>MLNVLKQGNQGSCAMEVALNVDLHQTFSNSTEMGEQLSEKAKALQLGQSRMDSVTKGLLPCHPADSQSSPYLSVRANMAVDSMFSRKVYQLYLADKYDEDKNPSGIINFAVSENKLCFDLMSKKLTQSATNLTDPSLLQYPDWNGHMFAREEVARFLTHYSKASVPLKTENVILQNGCGSLFSSLAMVLCDPGEAFLIATPFYGTIIKNVHLYGRVKLVYAYLDSQVTGSCTRPFQLTVDKLKKGLQDARSEVNFMLIQFLLDYSSGQDSLASLNYFSKPWLSSAI</sequence>
<dbReference type="InterPro" id="IPR050478">
    <property type="entry name" value="Ethylene_sulfur-biosynth"/>
</dbReference>
<dbReference type="SUPFAM" id="SSF53383">
    <property type="entry name" value="PLP-dependent transferases"/>
    <property type="match status" value="1"/>
</dbReference>
<accession>A0A8C6XJJ2</accession>
<proteinExistence type="predicted"/>
<dbReference type="GO" id="GO:0030170">
    <property type="term" value="F:pyridoxal phosphate binding"/>
    <property type="evidence" value="ECO:0007669"/>
    <property type="project" value="InterPro"/>
</dbReference>
<dbReference type="InterPro" id="IPR004839">
    <property type="entry name" value="Aminotransferase_I/II_large"/>
</dbReference>
<dbReference type="Pfam" id="PF00155">
    <property type="entry name" value="Aminotran_1_2"/>
    <property type="match status" value="1"/>
</dbReference>
<evidence type="ECO:0000313" key="4">
    <source>
        <dbReference type="Proteomes" id="UP000694559"/>
    </source>
</evidence>
<dbReference type="InterPro" id="IPR015421">
    <property type="entry name" value="PyrdxlP-dep_Trfase_major"/>
</dbReference>
<reference evidence="3" key="1">
    <citation type="submission" date="2025-08" db="UniProtKB">
        <authorList>
            <consortium name="Ensembl"/>
        </authorList>
    </citation>
    <scope>IDENTIFICATION</scope>
</reference>
<dbReference type="InterPro" id="IPR015424">
    <property type="entry name" value="PyrdxlP-dep_Trfase"/>
</dbReference>
<dbReference type="Ensembl" id="ENSNNAT00000016229.1">
    <property type="protein sequence ID" value="ENSNNAP00000015471.1"/>
    <property type="gene ID" value="ENSNNAG00000010452.1"/>
</dbReference>
<evidence type="ECO:0000259" key="2">
    <source>
        <dbReference type="Pfam" id="PF00155"/>
    </source>
</evidence>
<protein>
    <recommendedName>
        <fullName evidence="2">Aminotransferase class I/classII large domain-containing protein</fullName>
    </recommendedName>
</protein>
<keyword evidence="1" id="KW-0663">Pyridoxal phosphate</keyword>
<dbReference type="GO" id="GO:0008483">
    <property type="term" value="F:transaminase activity"/>
    <property type="evidence" value="ECO:0007669"/>
    <property type="project" value="TreeGrafter"/>
</dbReference>
<dbReference type="InterPro" id="IPR015422">
    <property type="entry name" value="PyrdxlP-dep_Trfase_small"/>
</dbReference>
<dbReference type="GO" id="GO:0006520">
    <property type="term" value="P:amino acid metabolic process"/>
    <property type="evidence" value="ECO:0007669"/>
    <property type="project" value="TreeGrafter"/>
</dbReference>
<evidence type="ECO:0000313" key="3">
    <source>
        <dbReference type="Ensembl" id="ENSNNAP00000015471.1"/>
    </source>
</evidence>
<name>A0A8C6XJJ2_NAJNA</name>
<reference evidence="3" key="2">
    <citation type="submission" date="2025-09" db="UniProtKB">
        <authorList>
            <consortium name="Ensembl"/>
        </authorList>
    </citation>
    <scope>IDENTIFICATION</scope>
</reference>
<dbReference type="PANTHER" id="PTHR43795">
    <property type="entry name" value="BIFUNCTIONAL ASPARTATE AMINOTRANSFERASE AND GLUTAMATE/ASPARTATE-PREPHENATE AMINOTRANSFERASE-RELATED"/>
    <property type="match status" value="1"/>
</dbReference>